<dbReference type="InterPro" id="IPR018764">
    <property type="entry name" value="RskA_C"/>
</dbReference>
<name>A0ABZ2MF46_9MICO</name>
<evidence type="ECO:0000256" key="1">
    <source>
        <dbReference type="ARBA" id="ARBA00004167"/>
    </source>
</evidence>
<dbReference type="Proteomes" id="UP001382727">
    <property type="component" value="Chromosome"/>
</dbReference>
<evidence type="ECO:0000256" key="6">
    <source>
        <dbReference type="ARBA" id="ARBA00023015"/>
    </source>
</evidence>
<gene>
    <name evidence="13" type="ORF">V1351_11890</name>
</gene>
<keyword evidence="7" id="KW-0472">Membrane</keyword>
<dbReference type="Pfam" id="PF10099">
    <property type="entry name" value="RskA_C"/>
    <property type="match status" value="1"/>
</dbReference>
<evidence type="ECO:0000259" key="11">
    <source>
        <dbReference type="Pfam" id="PF10099"/>
    </source>
</evidence>
<feature type="domain" description="Anti-sigma K factor RskA C-terminal" evidence="11">
    <location>
        <begin position="109"/>
        <end position="239"/>
    </location>
</feature>
<evidence type="ECO:0000313" key="13">
    <source>
        <dbReference type="EMBL" id="WXB75646.1"/>
    </source>
</evidence>
<evidence type="ECO:0000256" key="9">
    <source>
        <dbReference type="ARBA" id="ARBA00029829"/>
    </source>
</evidence>
<dbReference type="PANTHER" id="PTHR37461:SF1">
    <property type="entry name" value="ANTI-SIGMA-K FACTOR RSKA"/>
    <property type="match status" value="1"/>
</dbReference>
<keyword evidence="4" id="KW-0812">Transmembrane</keyword>
<proteinExistence type="predicted"/>
<dbReference type="PANTHER" id="PTHR37461">
    <property type="entry name" value="ANTI-SIGMA-K FACTOR RSKA"/>
    <property type="match status" value="1"/>
</dbReference>
<evidence type="ECO:0000256" key="4">
    <source>
        <dbReference type="ARBA" id="ARBA00022692"/>
    </source>
</evidence>
<keyword evidence="3" id="KW-1003">Cell membrane</keyword>
<comment type="subcellular location">
    <subcellularLocation>
        <location evidence="2">Cell membrane</location>
    </subcellularLocation>
    <subcellularLocation>
        <location evidence="1">Membrane</location>
        <topology evidence="1">Single-pass membrane protein</topology>
    </subcellularLocation>
</comment>
<evidence type="ECO:0000256" key="5">
    <source>
        <dbReference type="ARBA" id="ARBA00022989"/>
    </source>
</evidence>
<evidence type="ECO:0000256" key="3">
    <source>
        <dbReference type="ARBA" id="ARBA00022475"/>
    </source>
</evidence>
<evidence type="ECO:0000256" key="8">
    <source>
        <dbReference type="ARBA" id="ARBA00023163"/>
    </source>
</evidence>
<keyword evidence="5" id="KW-1133">Transmembrane helix</keyword>
<feature type="domain" description="Putative zinc-finger" evidence="12">
    <location>
        <begin position="4"/>
        <end position="36"/>
    </location>
</feature>
<dbReference type="Pfam" id="PF13490">
    <property type="entry name" value="zf-HC2"/>
    <property type="match status" value="1"/>
</dbReference>
<dbReference type="Gene3D" id="1.10.10.1320">
    <property type="entry name" value="Anti-sigma factor, zinc-finger domain"/>
    <property type="match status" value="1"/>
</dbReference>
<evidence type="ECO:0000259" key="12">
    <source>
        <dbReference type="Pfam" id="PF13490"/>
    </source>
</evidence>
<protein>
    <recommendedName>
        <fullName evidence="10">Regulator of SigK</fullName>
    </recommendedName>
    <alternativeName>
        <fullName evidence="9">Sigma-K anti-sigma factor RskA</fullName>
    </alternativeName>
</protein>
<dbReference type="InterPro" id="IPR027383">
    <property type="entry name" value="Znf_put"/>
</dbReference>
<evidence type="ECO:0000256" key="10">
    <source>
        <dbReference type="ARBA" id="ARBA00030803"/>
    </source>
</evidence>
<sequence>MSEDLHSLSGAYVLNSLTEQERADFEMHLRRCPTCRDEIDSLREVVPLLAETVASEPPPSLRENILAQAARTRQDPPDSVQQAEVPPARVREHPAHGRVIPLRRRRWAAGLAAAAALVVGGGVTWQVVEQTTTGVTEQVASAPDARSWQAETTSGATIVVTRSEQMGEAVLRVKGLDDPGEGHAYQAWLQNEEGNMVPAGVMSGTDGEMVLKGDVKQAKGVGLTVEPAGGSEQPTTDPVALVVLS</sequence>
<reference evidence="13 14" key="1">
    <citation type="submission" date="2024-02" db="EMBL/GenBank/DDBJ databases">
        <title>Janibacter sp. nov., isolated from gut of marine sandworm.</title>
        <authorList>
            <person name="Kim B."/>
            <person name="Jun M.O."/>
            <person name="Shin N.-R."/>
        </authorList>
    </citation>
    <scope>NUCLEOTIDE SEQUENCE [LARGE SCALE GENOMIC DNA]</scope>
    <source>
        <strain evidence="13 14">A1S7</strain>
    </source>
</reference>
<evidence type="ECO:0000256" key="7">
    <source>
        <dbReference type="ARBA" id="ARBA00023136"/>
    </source>
</evidence>
<dbReference type="RefSeq" id="WP_338748387.1">
    <property type="nucleotide sequence ID" value="NZ_CP144913.1"/>
</dbReference>
<keyword evidence="6" id="KW-0805">Transcription regulation</keyword>
<keyword evidence="8" id="KW-0804">Transcription</keyword>
<evidence type="ECO:0000313" key="14">
    <source>
        <dbReference type="Proteomes" id="UP001382727"/>
    </source>
</evidence>
<dbReference type="InterPro" id="IPR051474">
    <property type="entry name" value="Anti-sigma-K/W_factor"/>
</dbReference>
<organism evidence="13 14">
    <name type="scientific">Janibacter alittae</name>
    <dbReference type="NCBI Taxonomy" id="3115209"/>
    <lineage>
        <taxon>Bacteria</taxon>
        <taxon>Bacillati</taxon>
        <taxon>Actinomycetota</taxon>
        <taxon>Actinomycetes</taxon>
        <taxon>Micrococcales</taxon>
        <taxon>Intrasporangiaceae</taxon>
        <taxon>Janibacter</taxon>
    </lineage>
</organism>
<keyword evidence="14" id="KW-1185">Reference proteome</keyword>
<evidence type="ECO:0000256" key="2">
    <source>
        <dbReference type="ARBA" id="ARBA00004236"/>
    </source>
</evidence>
<accession>A0ABZ2MF46</accession>
<dbReference type="EMBL" id="CP144913">
    <property type="protein sequence ID" value="WXB75646.1"/>
    <property type="molecule type" value="Genomic_DNA"/>
</dbReference>
<dbReference type="InterPro" id="IPR041916">
    <property type="entry name" value="Anti_sigma_zinc_sf"/>
</dbReference>